<organism evidence="2">
    <name type="scientific">Caulobacter sp. 73W</name>
    <dbReference type="NCBI Taxonomy" id="3161137"/>
    <lineage>
        <taxon>Bacteria</taxon>
        <taxon>Pseudomonadati</taxon>
        <taxon>Pseudomonadota</taxon>
        <taxon>Alphaproteobacteria</taxon>
        <taxon>Caulobacterales</taxon>
        <taxon>Caulobacteraceae</taxon>
        <taxon>Caulobacter</taxon>
    </lineage>
</organism>
<keyword evidence="1" id="KW-0472">Membrane</keyword>
<reference evidence="2" key="1">
    <citation type="submission" date="2024-06" db="EMBL/GenBank/DDBJ databases">
        <title>Caulobacter inopinatus, sp. nov.</title>
        <authorList>
            <person name="Donachie S.P."/>
        </authorList>
    </citation>
    <scope>NUCLEOTIDE SEQUENCE</scope>
    <source>
        <strain evidence="2">73W</strain>
    </source>
</reference>
<evidence type="ECO:0000256" key="1">
    <source>
        <dbReference type="SAM" id="Phobius"/>
    </source>
</evidence>
<proteinExistence type="predicted"/>
<sequence>MSSLDADFIAPTPAASTAQKVRPFYWSLKRELWEHRAIWVAPAAVAALVLLGFVLGSFGLPNRVHRAEAGGSTSSLMLPYAVACAGAFIAAALSGAYYCLTCLQGERRDRSILFWKSLPVSDRIAVLAKAAVPMVVQPLAVFAVAVSAHLAMLAWGTIAMLVWNNNPGPLWVHGFPGFMWTAMAISLPYMALWHAPVIAWLMLVSAWARRATFLWAVIPPVMLGVLERMVFDTSHFFSFLNTRLMGGLAHAVSIGGQGETPLRGLQDIAVARMIADPNLWIGLVLAALLFEGAVRMRRLREPN</sequence>
<feature type="transmembrane region" description="Helical" evidence="1">
    <location>
        <begin position="139"/>
        <end position="163"/>
    </location>
</feature>
<dbReference type="EMBL" id="CP158375">
    <property type="protein sequence ID" value="XDO97558.1"/>
    <property type="molecule type" value="Genomic_DNA"/>
</dbReference>
<evidence type="ECO:0008006" key="3">
    <source>
        <dbReference type="Google" id="ProtNLM"/>
    </source>
</evidence>
<gene>
    <name evidence="2" type="ORF">ABOZ73_03810</name>
</gene>
<feature type="transmembrane region" description="Helical" evidence="1">
    <location>
        <begin position="213"/>
        <end position="231"/>
    </location>
</feature>
<feature type="transmembrane region" description="Helical" evidence="1">
    <location>
        <begin position="80"/>
        <end position="100"/>
    </location>
</feature>
<feature type="transmembrane region" description="Helical" evidence="1">
    <location>
        <begin position="279"/>
        <end position="296"/>
    </location>
</feature>
<name>A0AB39KV21_9CAUL</name>
<keyword evidence="1" id="KW-1133">Transmembrane helix</keyword>
<feature type="transmembrane region" description="Helical" evidence="1">
    <location>
        <begin position="37"/>
        <end position="60"/>
    </location>
</feature>
<keyword evidence="1" id="KW-0812">Transmembrane</keyword>
<protein>
    <recommendedName>
        <fullName evidence="3">ABC transporter permease</fullName>
    </recommendedName>
</protein>
<dbReference type="RefSeq" id="WP_369060860.1">
    <property type="nucleotide sequence ID" value="NZ_CP158375.1"/>
</dbReference>
<dbReference type="AlphaFoldDB" id="A0AB39KV21"/>
<feature type="transmembrane region" description="Helical" evidence="1">
    <location>
        <begin position="178"/>
        <end position="201"/>
    </location>
</feature>
<accession>A0AB39KV21</accession>
<evidence type="ECO:0000313" key="2">
    <source>
        <dbReference type="EMBL" id="XDO97558.1"/>
    </source>
</evidence>